<dbReference type="Gene3D" id="3.40.190.10">
    <property type="entry name" value="Periplasmic binding protein-like II"/>
    <property type="match status" value="2"/>
</dbReference>
<evidence type="ECO:0000256" key="3">
    <source>
        <dbReference type="ARBA" id="ARBA00023125"/>
    </source>
</evidence>
<name>A0A240UJV6_9BURK</name>
<dbReference type="RefSeq" id="WP_086929075.1">
    <property type="nucleotide sequence ID" value="NZ_CP021364.1"/>
</dbReference>
<keyword evidence="2" id="KW-0805">Transcription regulation</keyword>
<dbReference type="PANTHER" id="PTHR30118">
    <property type="entry name" value="HTH-TYPE TRANSCRIPTIONAL REGULATOR LEUO-RELATED"/>
    <property type="match status" value="1"/>
</dbReference>
<dbReference type="SUPFAM" id="SSF46785">
    <property type="entry name" value="Winged helix' DNA-binding domain"/>
    <property type="match status" value="1"/>
</dbReference>
<organism evidence="6 7">
    <name type="scientific">Acidovorax carolinensis</name>
    <dbReference type="NCBI Taxonomy" id="553814"/>
    <lineage>
        <taxon>Bacteria</taxon>
        <taxon>Pseudomonadati</taxon>
        <taxon>Pseudomonadota</taxon>
        <taxon>Betaproteobacteria</taxon>
        <taxon>Burkholderiales</taxon>
        <taxon>Comamonadaceae</taxon>
        <taxon>Acidovorax</taxon>
    </lineage>
</organism>
<evidence type="ECO:0000256" key="1">
    <source>
        <dbReference type="ARBA" id="ARBA00009437"/>
    </source>
</evidence>
<dbReference type="Proteomes" id="UP000194440">
    <property type="component" value="Plasmid pACP4.2"/>
</dbReference>
<dbReference type="AlphaFoldDB" id="A0A240UJV6"/>
<dbReference type="KEGG" id="acis:CBP35_20465"/>
<geneLocation type="plasmid" evidence="6 7">
    <name>pACP4.2</name>
</geneLocation>
<dbReference type="Pfam" id="PF00126">
    <property type="entry name" value="HTH_1"/>
    <property type="match status" value="1"/>
</dbReference>
<dbReference type="KEGG" id="acip:CBP36_20385"/>
<dbReference type="InterPro" id="IPR036390">
    <property type="entry name" value="WH_DNA-bd_sf"/>
</dbReference>
<dbReference type="SUPFAM" id="SSF53850">
    <property type="entry name" value="Periplasmic binding protein-like II"/>
    <property type="match status" value="1"/>
</dbReference>
<evidence type="ECO:0000256" key="4">
    <source>
        <dbReference type="ARBA" id="ARBA00023163"/>
    </source>
</evidence>
<keyword evidence="4" id="KW-0804">Transcription</keyword>
<dbReference type="Pfam" id="PF03466">
    <property type="entry name" value="LysR_substrate"/>
    <property type="match status" value="1"/>
</dbReference>
<dbReference type="InterPro" id="IPR000847">
    <property type="entry name" value="LysR_HTH_N"/>
</dbReference>
<dbReference type="PROSITE" id="PS50931">
    <property type="entry name" value="HTH_LYSR"/>
    <property type="match status" value="1"/>
</dbReference>
<evidence type="ECO:0000256" key="2">
    <source>
        <dbReference type="ARBA" id="ARBA00023015"/>
    </source>
</evidence>
<dbReference type="GO" id="GO:0003700">
    <property type="term" value="F:DNA-binding transcription factor activity"/>
    <property type="evidence" value="ECO:0007669"/>
    <property type="project" value="InterPro"/>
</dbReference>
<dbReference type="EMBL" id="CP021368">
    <property type="protein sequence ID" value="ART61332.1"/>
    <property type="molecule type" value="Genomic_DNA"/>
</dbReference>
<evidence type="ECO:0000313" key="6">
    <source>
        <dbReference type="EMBL" id="ART61332.1"/>
    </source>
</evidence>
<accession>A0A240UJV6</accession>
<keyword evidence="6" id="KW-0614">Plasmid</keyword>
<evidence type="ECO:0000259" key="5">
    <source>
        <dbReference type="PROSITE" id="PS50931"/>
    </source>
</evidence>
<dbReference type="InterPro" id="IPR005119">
    <property type="entry name" value="LysR_subst-bd"/>
</dbReference>
<dbReference type="Gene3D" id="1.10.10.10">
    <property type="entry name" value="Winged helix-like DNA-binding domain superfamily/Winged helix DNA-binding domain"/>
    <property type="match status" value="1"/>
</dbReference>
<proteinExistence type="inferred from homology"/>
<gene>
    <name evidence="6" type="ORF">CBP36_20385</name>
</gene>
<dbReference type="InterPro" id="IPR036388">
    <property type="entry name" value="WH-like_DNA-bd_sf"/>
</dbReference>
<dbReference type="PANTHER" id="PTHR30118:SF15">
    <property type="entry name" value="TRANSCRIPTIONAL REGULATORY PROTEIN"/>
    <property type="match status" value="1"/>
</dbReference>
<comment type="similarity">
    <text evidence="1">Belongs to the LysR transcriptional regulatory family.</text>
</comment>
<keyword evidence="3" id="KW-0238">DNA-binding</keyword>
<feature type="domain" description="HTH lysR-type" evidence="5">
    <location>
        <begin position="6"/>
        <end position="63"/>
    </location>
</feature>
<evidence type="ECO:0000313" key="7">
    <source>
        <dbReference type="Proteomes" id="UP000194440"/>
    </source>
</evidence>
<protein>
    <submittedName>
        <fullName evidence="6">LysR family transcriptional regulator</fullName>
    </submittedName>
</protein>
<dbReference type="OrthoDB" id="8583877at2"/>
<sequence>MQPSHEDLNLLVVFEALMETRSVSKAGERLQLSQPSMSHALSKMRKAFDDPMFVRVKNEMQPTAKALEVAEPIRQALELARRQIFSKVALDLRTSSRLFTICMTDVGETCYLPMVINAVRRQAPCVRLRTVSPIVEKLEEGLESGGVDLAIGYFPDIKNGGVFQQRLLRNSGFMCITGNKEFAARGELDLASFQSALHVAVRTEGRSQEVIEKAMAAMCIHRNVVATIPHYLGLLTIIPQTGLTAIIPMDLAGAFEGKEGIAALPLPFASPSVEVIQIWHRRHHEDPAHRWLRTLVRDTLQRRVLD</sequence>
<dbReference type="CDD" id="cd08459">
    <property type="entry name" value="PBP2_DntR_NahR_LinR_like"/>
    <property type="match status" value="1"/>
</dbReference>
<dbReference type="GO" id="GO:0003677">
    <property type="term" value="F:DNA binding"/>
    <property type="evidence" value="ECO:0007669"/>
    <property type="project" value="UniProtKB-KW"/>
</dbReference>
<dbReference type="InterPro" id="IPR050389">
    <property type="entry name" value="LysR-type_TF"/>
</dbReference>
<reference evidence="6" key="1">
    <citation type="submission" date="2017-05" db="EMBL/GenBank/DDBJ databases">
        <title>Polyphasic characterization of four soil-derived phenanthrene-degrading Acidovorax strains and proposal of Acidovorax phenanthrenivorans sp. nov.</title>
        <authorList>
            <person name="Singleton D."/>
            <person name="Lee J."/>
            <person name="Dickey A.N."/>
            <person name="Stroud A."/>
            <person name="Scholl E.H."/>
            <person name="Wright F.A."/>
            <person name="Aitken M.D."/>
        </authorList>
    </citation>
    <scope>NUCLEOTIDE SEQUENCE</scope>
    <source>
        <strain evidence="6">P4</strain>
        <plasmid evidence="6">pACP4.2</plasmid>
    </source>
</reference>
<keyword evidence="7" id="KW-1185">Reference proteome</keyword>